<feature type="region of interest" description="Disordered" evidence="3">
    <location>
        <begin position="1"/>
        <end position="22"/>
    </location>
</feature>
<evidence type="ECO:0000256" key="1">
    <source>
        <dbReference type="ARBA" id="ARBA00012344"/>
    </source>
</evidence>
<sequence length="209" mass="23457">MGDHEALVSRNPRNHKETRPEEMVSDATEKWVFGYGSLLWRPGFDFTERSRALLRGYHRSFCIYSHHYRGTPENPGLVLGLNSGGECVGNAFCIAPDNWNAVKAYLDERELVTNTYIPADVEVELQDGRTVIAHTYVADPTHQQYAGNLPVRTAVEIIVAAHGRVGPNLEYLENTVLHLDEMGIVDPPLHDLMDLVRREYGEINMGAGI</sequence>
<gene>
    <name evidence="4" type="ORF">TH30_04315</name>
</gene>
<dbReference type="GO" id="GO:0006751">
    <property type="term" value="P:glutathione catabolic process"/>
    <property type="evidence" value="ECO:0007669"/>
    <property type="project" value="InterPro"/>
</dbReference>
<dbReference type="InterPro" id="IPR006840">
    <property type="entry name" value="ChaC"/>
</dbReference>
<name>A0A367XA28_9PROT</name>
<dbReference type="CDD" id="cd06661">
    <property type="entry name" value="GGCT_like"/>
    <property type="match status" value="1"/>
</dbReference>
<comment type="caution">
    <text evidence="4">The sequence shown here is derived from an EMBL/GenBank/DDBJ whole genome shotgun (WGS) entry which is preliminary data.</text>
</comment>
<evidence type="ECO:0000256" key="2">
    <source>
        <dbReference type="ARBA" id="ARBA00023239"/>
    </source>
</evidence>
<dbReference type="InterPro" id="IPR013024">
    <property type="entry name" value="GGCT-like"/>
</dbReference>
<dbReference type="GO" id="GO:0061928">
    <property type="term" value="F:glutathione specific gamma-glutamylcyclotransferase activity"/>
    <property type="evidence" value="ECO:0007669"/>
    <property type="project" value="UniProtKB-EC"/>
</dbReference>
<proteinExistence type="predicted"/>
<dbReference type="InterPro" id="IPR036568">
    <property type="entry name" value="GGCT-like_sf"/>
</dbReference>
<dbReference type="GO" id="GO:0005737">
    <property type="term" value="C:cytoplasm"/>
    <property type="evidence" value="ECO:0007669"/>
    <property type="project" value="TreeGrafter"/>
</dbReference>
<dbReference type="Gene3D" id="3.10.490.10">
    <property type="entry name" value="Gamma-glutamyl cyclotransferase-like"/>
    <property type="match status" value="1"/>
</dbReference>
<evidence type="ECO:0000313" key="4">
    <source>
        <dbReference type="EMBL" id="RCK49532.1"/>
    </source>
</evidence>
<dbReference type="EC" id="4.3.2.7" evidence="1"/>
<dbReference type="Proteomes" id="UP000252255">
    <property type="component" value="Unassembled WGS sequence"/>
</dbReference>
<keyword evidence="4" id="KW-0808">Transferase</keyword>
<evidence type="ECO:0000313" key="5">
    <source>
        <dbReference type="Proteomes" id="UP000252255"/>
    </source>
</evidence>
<dbReference type="GO" id="GO:0016740">
    <property type="term" value="F:transferase activity"/>
    <property type="evidence" value="ECO:0007669"/>
    <property type="project" value="UniProtKB-KW"/>
</dbReference>
<accession>A0A367XA28</accession>
<dbReference type="AlphaFoldDB" id="A0A367XA28"/>
<dbReference type="EMBL" id="JPWI01000001">
    <property type="protein sequence ID" value="RCK49532.1"/>
    <property type="molecule type" value="Genomic_DNA"/>
</dbReference>
<organism evidence="4 5">
    <name type="scientific">Thalassospira profundimaris</name>
    <dbReference type="NCBI Taxonomy" id="502049"/>
    <lineage>
        <taxon>Bacteria</taxon>
        <taxon>Pseudomonadati</taxon>
        <taxon>Pseudomonadota</taxon>
        <taxon>Alphaproteobacteria</taxon>
        <taxon>Rhodospirillales</taxon>
        <taxon>Thalassospiraceae</taxon>
        <taxon>Thalassospira</taxon>
    </lineage>
</organism>
<dbReference type="PANTHER" id="PTHR12192:SF2">
    <property type="entry name" value="GLUTATHIONE-SPECIFIC GAMMA-GLUTAMYLCYCLOTRANSFERASE 2"/>
    <property type="match status" value="1"/>
</dbReference>
<dbReference type="SUPFAM" id="SSF110857">
    <property type="entry name" value="Gamma-glutamyl cyclotransferase-like"/>
    <property type="match status" value="1"/>
</dbReference>
<protein>
    <recommendedName>
        <fullName evidence="1">glutathione-specific gamma-glutamylcyclotransferase</fullName>
        <ecNumber evidence="1">4.3.2.7</ecNumber>
    </recommendedName>
</protein>
<evidence type="ECO:0000256" key="3">
    <source>
        <dbReference type="SAM" id="MobiDB-lite"/>
    </source>
</evidence>
<dbReference type="PANTHER" id="PTHR12192">
    <property type="entry name" value="CATION TRANSPORT PROTEIN CHAC-RELATED"/>
    <property type="match status" value="1"/>
</dbReference>
<keyword evidence="2" id="KW-0456">Lyase</keyword>
<reference evidence="4 5" key="1">
    <citation type="submission" date="2014-07" db="EMBL/GenBank/DDBJ databases">
        <title>Draft genome sequence of Thalassospira profundimaris PR54-5.</title>
        <authorList>
            <person name="Lai Q."/>
            <person name="Shao Z."/>
        </authorList>
    </citation>
    <scope>NUCLEOTIDE SEQUENCE [LARGE SCALE GENOMIC DNA]</scope>
    <source>
        <strain evidence="4 5">PR54-5</strain>
    </source>
</reference>
<dbReference type="Pfam" id="PF04752">
    <property type="entry name" value="ChaC"/>
    <property type="match status" value="1"/>
</dbReference>